<dbReference type="Gene3D" id="2.130.10.10">
    <property type="entry name" value="YVTN repeat-like/Quinoprotein amine dehydrogenase"/>
    <property type="match status" value="1"/>
</dbReference>
<feature type="region of interest" description="Disordered" evidence="1">
    <location>
        <begin position="417"/>
        <end position="454"/>
    </location>
</feature>
<reference evidence="2" key="1">
    <citation type="journal article" date="2020" name="Stud. Mycol.">
        <title>101 Dothideomycetes genomes: a test case for predicting lifestyles and emergence of pathogens.</title>
        <authorList>
            <person name="Haridas S."/>
            <person name="Albert R."/>
            <person name="Binder M."/>
            <person name="Bloem J."/>
            <person name="Labutti K."/>
            <person name="Salamov A."/>
            <person name="Andreopoulos B."/>
            <person name="Baker S."/>
            <person name="Barry K."/>
            <person name="Bills G."/>
            <person name="Bluhm B."/>
            <person name="Cannon C."/>
            <person name="Castanera R."/>
            <person name="Culley D."/>
            <person name="Daum C."/>
            <person name="Ezra D."/>
            <person name="Gonzalez J."/>
            <person name="Henrissat B."/>
            <person name="Kuo A."/>
            <person name="Liang C."/>
            <person name="Lipzen A."/>
            <person name="Lutzoni F."/>
            <person name="Magnuson J."/>
            <person name="Mondo S."/>
            <person name="Nolan M."/>
            <person name="Ohm R."/>
            <person name="Pangilinan J."/>
            <person name="Park H.-J."/>
            <person name="Ramirez L."/>
            <person name="Alfaro M."/>
            <person name="Sun H."/>
            <person name="Tritt A."/>
            <person name="Yoshinaga Y."/>
            <person name="Zwiers L.-H."/>
            <person name="Turgeon B."/>
            <person name="Goodwin S."/>
            <person name="Spatafora J."/>
            <person name="Crous P."/>
            <person name="Grigoriev I."/>
        </authorList>
    </citation>
    <scope>NUCLEOTIDE SEQUENCE</scope>
    <source>
        <strain evidence="2">HMLAC05119</strain>
    </source>
</reference>
<sequence length="484" mass="52955">MASSPISQLELGLFIATPNTVQRHSRLVDEILFDCDTAEGIVNAKVSRDDSSLFAVADSHVVILCDAARGNRKYKLKKGDGEPRLLLFSPNSRTLYFTTTLSPSVQAYSIPTAVMLPSQQPHPSPPNVIAVSSDGSVLLSASPSPPTIYLQDRRRGDSAPVTFQPMDASAPVSCAAFQKHDGLMEPLYTNFLLGFQDGRMVMYRLYLPSQKKQSEHCDADNRMQVCRLQPVRVGATKKLHKPVMGGVIAAEFLPEYKSRIISIGNDGRCRLHVSGPATCLSVIADGPYIYEGRRSGMVLLGEDATAEEDLSYEGSQTFIAIGTQAGKVFVFNILGLLVHEITMDVSIIALEWVGDMSAPSVLRGRDCSMPPKPRPVVDTLLEIAESEFEGEPGTVRKTLSPSKRNVDALRISTGDLFSDNNPCQTRTERLRRPSNKSTGSPVRLLRPGERPHRHSTIRPRIVTETFVSPMASTLRPIDPVPISS</sequence>
<dbReference type="EMBL" id="ML979138">
    <property type="protein sequence ID" value="KAF1914036.1"/>
    <property type="molecule type" value="Genomic_DNA"/>
</dbReference>
<name>A0A6A5QH62_AMPQU</name>
<organism evidence="2 3">
    <name type="scientific">Ampelomyces quisqualis</name>
    <name type="common">Powdery mildew agent</name>
    <dbReference type="NCBI Taxonomy" id="50730"/>
    <lineage>
        <taxon>Eukaryota</taxon>
        <taxon>Fungi</taxon>
        <taxon>Dikarya</taxon>
        <taxon>Ascomycota</taxon>
        <taxon>Pezizomycotina</taxon>
        <taxon>Dothideomycetes</taxon>
        <taxon>Pleosporomycetidae</taxon>
        <taxon>Pleosporales</taxon>
        <taxon>Pleosporineae</taxon>
        <taxon>Phaeosphaeriaceae</taxon>
        <taxon>Ampelomyces</taxon>
    </lineage>
</organism>
<protein>
    <submittedName>
        <fullName evidence="2">WD40-repeat-containing domain protein</fullName>
    </submittedName>
</protein>
<accession>A0A6A5QH62</accession>
<dbReference type="OrthoDB" id="5362656at2759"/>
<evidence type="ECO:0000313" key="2">
    <source>
        <dbReference type="EMBL" id="KAF1914036.1"/>
    </source>
</evidence>
<evidence type="ECO:0000313" key="3">
    <source>
        <dbReference type="Proteomes" id="UP000800096"/>
    </source>
</evidence>
<feature type="non-terminal residue" evidence="2">
    <location>
        <position position="484"/>
    </location>
</feature>
<gene>
    <name evidence="2" type="ORF">BDU57DRAFT_415354</name>
</gene>
<proteinExistence type="predicted"/>
<dbReference type="InterPro" id="IPR036322">
    <property type="entry name" value="WD40_repeat_dom_sf"/>
</dbReference>
<dbReference type="InterPro" id="IPR015943">
    <property type="entry name" value="WD40/YVTN_repeat-like_dom_sf"/>
</dbReference>
<dbReference type="Proteomes" id="UP000800096">
    <property type="component" value="Unassembled WGS sequence"/>
</dbReference>
<evidence type="ECO:0000256" key="1">
    <source>
        <dbReference type="SAM" id="MobiDB-lite"/>
    </source>
</evidence>
<dbReference type="AlphaFoldDB" id="A0A6A5QH62"/>
<dbReference type="SUPFAM" id="SSF50978">
    <property type="entry name" value="WD40 repeat-like"/>
    <property type="match status" value="1"/>
</dbReference>
<keyword evidence="3" id="KW-1185">Reference proteome</keyword>